<dbReference type="AlphaFoldDB" id="A0A238L1B1"/>
<protein>
    <submittedName>
        <fullName evidence="3">CHAT domain protein</fullName>
    </submittedName>
</protein>
<dbReference type="Pfam" id="PF12770">
    <property type="entry name" value="CHAT"/>
    <property type="match status" value="1"/>
</dbReference>
<name>A0A238L1B1_9RHOB</name>
<dbReference type="RefSeq" id="WP_097806382.1">
    <property type="nucleotide sequence ID" value="NZ_CBDIHF020000004.1"/>
</dbReference>
<dbReference type="OrthoDB" id="8235393at2"/>
<organism evidence="3 4">
    <name type="scientific">Pelagimonas varians</name>
    <dbReference type="NCBI Taxonomy" id="696760"/>
    <lineage>
        <taxon>Bacteria</taxon>
        <taxon>Pseudomonadati</taxon>
        <taxon>Pseudomonadota</taxon>
        <taxon>Alphaproteobacteria</taxon>
        <taxon>Rhodobacterales</taxon>
        <taxon>Roseobacteraceae</taxon>
        <taxon>Pelagimonas</taxon>
    </lineage>
</organism>
<feature type="chain" id="PRO_5012918245" evidence="1">
    <location>
        <begin position="25"/>
        <end position="546"/>
    </location>
</feature>
<feature type="signal peptide" evidence="1">
    <location>
        <begin position="1"/>
        <end position="24"/>
    </location>
</feature>
<dbReference type="Proteomes" id="UP000220836">
    <property type="component" value="Unassembled WGS sequence"/>
</dbReference>
<evidence type="ECO:0000313" key="3">
    <source>
        <dbReference type="EMBL" id="SMX48777.1"/>
    </source>
</evidence>
<evidence type="ECO:0000256" key="1">
    <source>
        <dbReference type="SAM" id="SignalP"/>
    </source>
</evidence>
<dbReference type="EMBL" id="FXYH01000018">
    <property type="protein sequence ID" value="SMX48777.1"/>
    <property type="molecule type" value="Genomic_DNA"/>
</dbReference>
<gene>
    <name evidence="3" type="ORF">PEV8663_03954</name>
</gene>
<evidence type="ECO:0000313" key="4">
    <source>
        <dbReference type="Proteomes" id="UP000220836"/>
    </source>
</evidence>
<keyword evidence="4" id="KW-1185">Reference proteome</keyword>
<dbReference type="InterPro" id="IPR024983">
    <property type="entry name" value="CHAT_dom"/>
</dbReference>
<reference evidence="3 4" key="1">
    <citation type="submission" date="2017-05" db="EMBL/GenBank/DDBJ databases">
        <authorList>
            <person name="Song R."/>
            <person name="Chenine A.L."/>
            <person name="Ruprecht R.M."/>
        </authorList>
    </citation>
    <scope>NUCLEOTIDE SEQUENCE [LARGE SCALE GENOMIC DNA]</scope>
    <source>
        <strain evidence="3 4">CECT 8663</strain>
    </source>
</reference>
<proteinExistence type="predicted"/>
<sequence length="546" mass="57401">MAVKLFLMRAALLVACAVCTAVHAQTDARNTLMAERAFEGAQWIMATKAARAVAQMGARAAQGDGPLALLIRQKQQLEADLTRARSQYAAQDAGINRQQLEILDQTLLDMDAEIRAQFPGYAEFANPKPIGYAALRAQLAPNEGLVMFLSAPFATYVWAVSHQGQAWHRADITAAQLSERIRLLRQDLDPTAPVRAAVALSAPEPPRGPNFDDAQAHALFADLLAPVMSALADADHLFVVKDGALAGLPLAVLQTEPPGAASPPAWLIRRFALTTLPAVSSLGSIRAASRMAKESSQTARFVGFGNPDFRGDFPADPAALSRAIPPSDAGQTTLTDALRRLSPLPGTARELRDIAALFPVGQAAIFTGADATETAVKSAELGQATIISFATHGLITGDIKGLAEPALALSPPDTASTLDDGLLTASEASELKLNADWVILSACNTAAGDGTPGGEGLSGLARAFLFAGARAILVSHWPVRDDVAAILTQSTLARLQVDPAMGKSQALRHAMLELIDRPRDQTRDSGLSHPSAWAPFVLVGDGGAAR</sequence>
<feature type="domain" description="CHAT" evidence="2">
    <location>
        <begin position="215"/>
        <end position="541"/>
    </location>
</feature>
<evidence type="ECO:0000259" key="2">
    <source>
        <dbReference type="Pfam" id="PF12770"/>
    </source>
</evidence>
<accession>A0A238L1B1</accession>
<keyword evidence="1" id="KW-0732">Signal</keyword>